<keyword evidence="4" id="KW-1185">Reference proteome</keyword>
<evidence type="ECO:0000313" key="4">
    <source>
        <dbReference type="Proteomes" id="UP001501842"/>
    </source>
</evidence>
<evidence type="ECO:0000256" key="1">
    <source>
        <dbReference type="SAM" id="MobiDB-lite"/>
    </source>
</evidence>
<dbReference type="InterPro" id="IPR051781">
    <property type="entry name" value="Metallo-dep_Hydrolase"/>
</dbReference>
<dbReference type="Gene3D" id="2.30.40.10">
    <property type="entry name" value="Urease, subunit C, domain 1"/>
    <property type="match status" value="1"/>
</dbReference>
<evidence type="ECO:0000313" key="3">
    <source>
        <dbReference type="EMBL" id="GAA2719912.1"/>
    </source>
</evidence>
<evidence type="ECO:0000259" key="2">
    <source>
        <dbReference type="Pfam" id="PF01979"/>
    </source>
</evidence>
<proteinExistence type="predicted"/>
<feature type="domain" description="Amidohydrolase-related" evidence="2">
    <location>
        <begin position="56"/>
        <end position="339"/>
    </location>
</feature>
<protein>
    <submittedName>
        <fullName evidence="3">Amidohydrolase family protein</fullName>
    </submittedName>
</protein>
<dbReference type="Gene3D" id="3.20.20.140">
    <property type="entry name" value="Metal-dependent hydrolases"/>
    <property type="match status" value="1"/>
</dbReference>
<dbReference type="InterPro" id="IPR011059">
    <property type="entry name" value="Metal-dep_hydrolase_composite"/>
</dbReference>
<name>A0ABN3TX39_9ACTN</name>
<comment type="caution">
    <text evidence="3">The sequence shown here is derived from an EMBL/GenBank/DDBJ whole genome shotgun (WGS) entry which is preliminary data.</text>
</comment>
<dbReference type="Proteomes" id="UP001501842">
    <property type="component" value="Unassembled WGS sequence"/>
</dbReference>
<organism evidence="3 4">
    <name type="scientific">Actinocorallia aurantiaca</name>
    <dbReference type="NCBI Taxonomy" id="46204"/>
    <lineage>
        <taxon>Bacteria</taxon>
        <taxon>Bacillati</taxon>
        <taxon>Actinomycetota</taxon>
        <taxon>Actinomycetes</taxon>
        <taxon>Streptosporangiales</taxon>
        <taxon>Thermomonosporaceae</taxon>
        <taxon>Actinocorallia</taxon>
    </lineage>
</organism>
<dbReference type="SUPFAM" id="SSF51556">
    <property type="entry name" value="Metallo-dependent hydrolases"/>
    <property type="match status" value="1"/>
</dbReference>
<dbReference type="SUPFAM" id="SSF51338">
    <property type="entry name" value="Composite domain of metallo-dependent hydrolases"/>
    <property type="match status" value="1"/>
</dbReference>
<dbReference type="Pfam" id="PF01979">
    <property type="entry name" value="Amidohydro_1"/>
    <property type="match status" value="1"/>
</dbReference>
<dbReference type="PANTHER" id="PTHR43135">
    <property type="entry name" value="ALPHA-D-RIBOSE 1-METHYLPHOSPHONATE 5-TRIPHOSPHATE DIPHOSPHATASE"/>
    <property type="match status" value="1"/>
</dbReference>
<dbReference type="InterPro" id="IPR006680">
    <property type="entry name" value="Amidohydro-rel"/>
</dbReference>
<dbReference type="PANTHER" id="PTHR43135:SF3">
    <property type="entry name" value="ALPHA-D-RIBOSE 1-METHYLPHOSPHONATE 5-TRIPHOSPHATE DIPHOSPHATASE"/>
    <property type="match status" value="1"/>
</dbReference>
<gene>
    <name evidence="3" type="ORF">GCM10010439_06640</name>
</gene>
<dbReference type="EMBL" id="BAAATZ010000003">
    <property type="protein sequence ID" value="GAA2719912.1"/>
    <property type="molecule type" value="Genomic_DNA"/>
</dbReference>
<accession>A0ABN3TX39</accession>
<feature type="region of interest" description="Disordered" evidence="1">
    <location>
        <begin position="375"/>
        <end position="395"/>
    </location>
</feature>
<dbReference type="RefSeq" id="WP_344448609.1">
    <property type="nucleotide sequence ID" value="NZ_BAAATZ010000003.1"/>
</dbReference>
<dbReference type="InterPro" id="IPR032466">
    <property type="entry name" value="Metal_Hydrolase"/>
</dbReference>
<reference evidence="3 4" key="1">
    <citation type="journal article" date="2019" name="Int. J. Syst. Evol. Microbiol.">
        <title>The Global Catalogue of Microorganisms (GCM) 10K type strain sequencing project: providing services to taxonomists for standard genome sequencing and annotation.</title>
        <authorList>
            <consortium name="The Broad Institute Genomics Platform"/>
            <consortium name="The Broad Institute Genome Sequencing Center for Infectious Disease"/>
            <person name="Wu L."/>
            <person name="Ma J."/>
        </authorList>
    </citation>
    <scope>NUCLEOTIDE SEQUENCE [LARGE SCALE GENOMIC DNA]</scope>
    <source>
        <strain evidence="3 4">JCM 8201</strain>
    </source>
</reference>
<dbReference type="CDD" id="cd01292">
    <property type="entry name" value="metallo-dependent_hydrolases"/>
    <property type="match status" value="1"/>
</dbReference>
<sequence>MRILITGIGTLLTGNVDAPVGEPGDLLVEDGRIAEPNTSVTAEEVDQVIDVNGATLAPGLIDSHCHVVLGDYTPRQTAVGFLASYVHGGITSVISPGEIHLPGRPHDAAGVKALAVLAQRSWSEYRPGGMKVNGGSVVLEPVLTEADFQELAAEGVRWAKFGFGRYADPADGFAQVSAAQRAGILVTCHSGGASIPGSKPITTEHLLLLKPDVCGHINGGPTSLDSDGLRTIVRDSDMALQLVQAGNLRSAIELVELVREYGAEHRVVLGSDTPTGTGTMPLGVLKTVAEISSLAGVDPAVAWAWATGNVSSVYSLEAGLIEPGRPADLVVLDAPWGSQAPDALGALARGDIPGISLVLIDGEIKALTSRNTPAAARRARITPPVPEPPGSAHVC</sequence>